<reference evidence="2 3" key="1">
    <citation type="submission" date="2018-11" db="EMBL/GenBank/DDBJ databases">
        <title>Gordonia insulae sp. nov., isolated from an island soil.</title>
        <authorList>
            <person name="Kim Y.S."/>
            <person name="Kim S.B."/>
        </authorList>
    </citation>
    <scope>NUCLEOTIDE SEQUENCE [LARGE SCALE GENOMIC DNA]</scope>
    <source>
        <strain evidence="2 3">MMS17-SY073</strain>
    </source>
</reference>
<dbReference type="InterPro" id="IPR039708">
    <property type="entry name" value="MT1774/Rv1733c-like"/>
</dbReference>
<accession>A0A3G8JPN7</accession>
<dbReference type="EMBL" id="CP033972">
    <property type="protein sequence ID" value="AZG46645.1"/>
    <property type="molecule type" value="Genomic_DNA"/>
</dbReference>
<dbReference type="PANTHER" id="PTHR42305:SF1">
    <property type="entry name" value="MEMBRANE PROTEIN RV1733C-RELATED"/>
    <property type="match status" value="1"/>
</dbReference>
<keyword evidence="1" id="KW-0812">Transmembrane</keyword>
<dbReference type="PANTHER" id="PTHR42305">
    <property type="entry name" value="MEMBRANE PROTEIN RV1733C-RELATED"/>
    <property type="match status" value="1"/>
</dbReference>
<evidence type="ECO:0000313" key="2">
    <source>
        <dbReference type="EMBL" id="AZG46645.1"/>
    </source>
</evidence>
<keyword evidence="1" id="KW-1133">Transmembrane helix</keyword>
<keyword evidence="3" id="KW-1185">Reference proteome</keyword>
<proteinExistence type="predicted"/>
<dbReference type="KEGG" id="gom:D7316_03246"/>
<dbReference type="AlphaFoldDB" id="A0A3G8JPN7"/>
<gene>
    <name evidence="2" type="ORF">D7316_03246</name>
</gene>
<sequence length="197" mass="21226">MFPLLSPRRWPIMRLISGSPLIRRTDRVQALATCLAALVALIAIPLAVQVEDEVHTVRSAEIAEHARTTQAVEATAVEDSAVILAEGQTGTTVTARWTFASFPHRQVVSVDKAVVHTGDHFTVWVDPRGHATHEPLSESEAGVGAALTAVAFYGAALTLCALFVLSVRTIVGRHRGRAWDAALAALTGTDEDHHRQM</sequence>
<name>A0A3G8JPN7_9ACTN</name>
<evidence type="ECO:0000313" key="3">
    <source>
        <dbReference type="Proteomes" id="UP000271469"/>
    </source>
</evidence>
<evidence type="ECO:0000256" key="1">
    <source>
        <dbReference type="SAM" id="Phobius"/>
    </source>
</evidence>
<feature type="transmembrane region" description="Helical" evidence="1">
    <location>
        <begin position="143"/>
        <end position="167"/>
    </location>
</feature>
<organism evidence="2 3">
    <name type="scientific">Gordonia insulae</name>
    <dbReference type="NCBI Taxonomy" id="2420509"/>
    <lineage>
        <taxon>Bacteria</taxon>
        <taxon>Bacillati</taxon>
        <taxon>Actinomycetota</taxon>
        <taxon>Actinomycetes</taxon>
        <taxon>Mycobacteriales</taxon>
        <taxon>Gordoniaceae</taxon>
        <taxon>Gordonia</taxon>
    </lineage>
</organism>
<protein>
    <submittedName>
        <fullName evidence="2">Putative membrane protein</fullName>
    </submittedName>
</protein>
<dbReference type="Proteomes" id="UP000271469">
    <property type="component" value="Chromosome"/>
</dbReference>
<keyword evidence="1" id="KW-0472">Membrane</keyword>